<evidence type="ECO:0000313" key="3">
    <source>
        <dbReference type="EMBL" id="CAL8116531.1"/>
    </source>
</evidence>
<feature type="compositionally biased region" description="Polar residues" evidence="1">
    <location>
        <begin position="374"/>
        <end position="383"/>
    </location>
</feature>
<evidence type="ECO:0000256" key="1">
    <source>
        <dbReference type="SAM" id="MobiDB-lite"/>
    </source>
</evidence>
<dbReference type="InterPro" id="IPR011009">
    <property type="entry name" value="Kinase-like_dom_sf"/>
</dbReference>
<evidence type="ECO:0000313" key="4">
    <source>
        <dbReference type="Proteomes" id="UP001642540"/>
    </source>
</evidence>
<dbReference type="EMBL" id="CAXLJM020000053">
    <property type="protein sequence ID" value="CAL8116531.1"/>
    <property type="molecule type" value="Genomic_DNA"/>
</dbReference>
<feature type="domain" description="CHK kinase-like" evidence="2">
    <location>
        <begin position="126"/>
        <end position="331"/>
    </location>
</feature>
<dbReference type="SMART" id="SM00587">
    <property type="entry name" value="CHK"/>
    <property type="match status" value="1"/>
</dbReference>
<dbReference type="Pfam" id="PF02958">
    <property type="entry name" value="EcKL"/>
    <property type="match status" value="1"/>
</dbReference>
<dbReference type="SUPFAM" id="SSF56112">
    <property type="entry name" value="Protein kinase-like (PK-like)"/>
    <property type="match status" value="1"/>
</dbReference>
<comment type="caution">
    <text evidence="3">The sequence shown here is derived from an EMBL/GenBank/DDBJ whole genome shotgun (WGS) entry which is preliminary data.</text>
</comment>
<reference evidence="3 4" key="1">
    <citation type="submission" date="2024-08" db="EMBL/GenBank/DDBJ databases">
        <authorList>
            <person name="Cucini C."/>
            <person name="Frati F."/>
        </authorList>
    </citation>
    <scope>NUCLEOTIDE SEQUENCE [LARGE SCALE GENOMIC DNA]</scope>
</reference>
<dbReference type="Proteomes" id="UP001642540">
    <property type="component" value="Unassembled WGS sequence"/>
</dbReference>
<dbReference type="Gene3D" id="3.90.1200.10">
    <property type="match status" value="1"/>
</dbReference>
<protein>
    <recommendedName>
        <fullName evidence="2">CHK kinase-like domain-containing protein</fullName>
    </recommendedName>
</protein>
<keyword evidence="4" id="KW-1185">Reference proteome</keyword>
<dbReference type="PANTHER" id="PTHR11012:SF30">
    <property type="entry name" value="PROTEIN KINASE-LIKE DOMAIN-CONTAINING"/>
    <property type="match status" value="1"/>
</dbReference>
<dbReference type="InterPro" id="IPR015897">
    <property type="entry name" value="CHK_kinase-like"/>
</dbReference>
<dbReference type="InterPro" id="IPR004119">
    <property type="entry name" value="EcKL"/>
</dbReference>
<sequence length="434" mass="49354">MDPLKRAQQLDKDFISKLLGQSITSFSLSEGSKKGDNVIGKMLSVQVSTEKEEKNLHLVIKSLLPLIGECDAASIGQARFVTALQVFPTELEYYKKIRPLLQQISGFRLDKPKFFNGVSDGMNDYIALEDLRPQGYKMADKKKGLSLPQVLSTLKEIAHLHAYSYFLIESQNEEIIEAMSTSFSPLNNHVWARSIFGTNQSIFFNGIIGRMIELLREKGEVENARKIGRFAKEGHKILLDLWGKTRENGNKYFRTLIHGDLWTNNIFFKGSDDGETVEDVKFIDFQQTRFGNVFEELHYFFFTSTSAEFRKKWLKTCLESYFQEFERVLRNLGTELPQGFTEEELVGTFYENIEYGFAYALVAIPFQLGEPLNDSPTPGNQPTGECEGGKEEQQAEVEKMLLEAAETLKLGAQNSPVAIQRLKELADEMVKLNV</sequence>
<dbReference type="PANTHER" id="PTHR11012">
    <property type="entry name" value="PROTEIN KINASE-LIKE DOMAIN-CONTAINING"/>
    <property type="match status" value="1"/>
</dbReference>
<organism evidence="3 4">
    <name type="scientific">Orchesella dallaii</name>
    <dbReference type="NCBI Taxonomy" id="48710"/>
    <lineage>
        <taxon>Eukaryota</taxon>
        <taxon>Metazoa</taxon>
        <taxon>Ecdysozoa</taxon>
        <taxon>Arthropoda</taxon>
        <taxon>Hexapoda</taxon>
        <taxon>Collembola</taxon>
        <taxon>Entomobryomorpha</taxon>
        <taxon>Entomobryoidea</taxon>
        <taxon>Orchesellidae</taxon>
        <taxon>Orchesellinae</taxon>
        <taxon>Orchesella</taxon>
    </lineage>
</organism>
<evidence type="ECO:0000259" key="2">
    <source>
        <dbReference type="SMART" id="SM00587"/>
    </source>
</evidence>
<accession>A0ABP1R0L8</accession>
<proteinExistence type="predicted"/>
<name>A0ABP1R0L8_9HEXA</name>
<gene>
    <name evidence="3" type="ORF">ODALV1_LOCUS17324</name>
</gene>
<feature type="region of interest" description="Disordered" evidence="1">
    <location>
        <begin position="372"/>
        <end position="394"/>
    </location>
</feature>